<protein>
    <submittedName>
        <fullName evidence="1">Uncharacterized protein</fullName>
    </submittedName>
</protein>
<dbReference type="GeneID" id="91485063"/>
<evidence type="ECO:0000313" key="2">
    <source>
        <dbReference type="Proteomes" id="UP000002219"/>
    </source>
</evidence>
<dbReference type="RefSeq" id="WP_013153514.1">
    <property type="nucleotide sequence ID" value="NC_014210.1"/>
</dbReference>
<gene>
    <name evidence="1" type="ordered locus">Ndas_2487</name>
</gene>
<dbReference type="KEGG" id="nda:Ndas_2487"/>
<sequence length="443" mass="48030">MPVTHPLTFPRPLVLPGAHEDGAYSRLSHVAADLSLSGDCYVLSALRQYSACKTRGIRVWTLSRYRPDGTLASCLVTSQEAENHRRRTSSGTNVHGNDLCVLPDGTVALSSDCNSTSLLDAELTTLLRVWKDGRTGVGEKRAGTDEDSECSFAAAIRTTPSGRLLCVVSEAGVHRWSGKAPNLIGLTDGPLTPGHRPTVEVFACLHTPEETRRLPSEGGDTSLPVPHTDYRGAPAGGGNRPSPGIVAAARARWPELGRQLQARTFRAHLNAYAVVADDLFVVPVFDDWRPTKNSKYAYALVDDTGALVGRLDGPGTDKRSPEPGDHHAVAADPARGRIFHVNQSGLYVWSANGTLLTVLPTTDKAYRPLRHLKLMGCGPEGDLVLIRPEHNLLTRVEVPDDLDRLGDAVAAALADHTRQRARLKKQLSPTDWLWTREEAPAFL</sequence>
<accession>D7AWW0</accession>
<dbReference type="AlphaFoldDB" id="D7AWW0"/>
<dbReference type="HOGENOM" id="CLU_616461_0_0_11"/>
<proteinExistence type="predicted"/>
<dbReference type="EMBL" id="CP002040">
    <property type="protein sequence ID" value="ADH67907.1"/>
    <property type="molecule type" value="Genomic_DNA"/>
</dbReference>
<dbReference type="eggNOG" id="ENOG5033V9I">
    <property type="taxonomic scope" value="Bacteria"/>
</dbReference>
<evidence type="ECO:0000313" key="1">
    <source>
        <dbReference type="EMBL" id="ADH67907.1"/>
    </source>
</evidence>
<dbReference type="Proteomes" id="UP000002219">
    <property type="component" value="Chromosome 1"/>
</dbReference>
<dbReference type="InterPro" id="IPR011044">
    <property type="entry name" value="Quino_amine_DH_bsu"/>
</dbReference>
<dbReference type="OrthoDB" id="3534255at2"/>
<reference evidence="1 2" key="1">
    <citation type="journal article" date="2010" name="Stand. Genomic Sci.">
        <title>Complete genome sequence of Nocardiopsis dassonvillei type strain (IMRU 509).</title>
        <authorList>
            <person name="Sun H."/>
            <person name="Lapidus A."/>
            <person name="Nolan M."/>
            <person name="Lucas S."/>
            <person name="Del Rio T.G."/>
            <person name="Tice H."/>
            <person name="Cheng J.F."/>
            <person name="Tapia R."/>
            <person name="Han C."/>
            <person name="Goodwin L."/>
            <person name="Pitluck S."/>
            <person name="Pagani I."/>
            <person name="Ivanova N."/>
            <person name="Mavromatis K."/>
            <person name="Mikhailova N."/>
            <person name="Pati A."/>
            <person name="Chen A."/>
            <person name="Palaniappan K."/>
            <person name="Land M."/>
            <person name="Hauser L."/>
            <person name="Chang Y.J."/>
            <person name="Jeffries C.D."/>
            <person name="Djao O.D."/>
            <person name="Rohde M."/>
            <person name="Sikorski J."/>
            <person name="Goker M."/>
            <person name="Woyke T."/>
            <person name="Bristow J."/>
            <person name="Eisen J.A."/>
            <person name="Markowitz V."/>
            <person name="Hugenholtz P."/>
            <person name="Kyrpides N.C."/>
            <person name="Klenk H.P."/>
        </authorList>
    </citation>
    <scope>NUCLEOTIDE SEQUENCE [LARGE SCALE GENOMIC DNA]</scope>
    <source>
        <strain evidence="2">ATCC 23218 / DSM 43111 / CIP 107115 / JCM 7437 / KCTC 9190 / NBRC 14626 / NCTC 10488 / NRRL B-5397 / IMRU 509</strain>
    </source>
</reference>
<organism evidence="1 2">
    <name type="scientific">Nocardiopsis dassonvillei (strain ATCC 23218 / DSM 43111 / CIP 107115 / JCM 7437 / KCTC 9190 / NBRC 14626 / NCTC 10488 / NRRL B-5397 / IMRU 509)</name>
    <name type="common">Actinomadura dassonvillei</name>
    <dbReference type="NCBI Taxonomy" id="446468"/>
    <lineage>
        <taxon>Bacteria</taxon>
        <taxon>Bacillati</taxon>
        <taxon>Actinomycetota</taxon>
        <taxon>Actinomycetes</taxon>
        <taxon>Streptosporangiales</taxon>
        <taxon>Nocardiopsidaceae</taxon>
        <taxon>Nocardiopsis</taxon>
    </lineage>
</organism>
<keyword evidence="2" id="KW-1185">Reference proteome</keyword>
<dbReference type="SUPFAM" id="SSF50969">
    <property type="entry name" value="YVTN repeat-like/Quinoprotein amine dehydrogenase"/>
    <property type="match status" value="1"/>
</dbReference>
<name>D7AWW0_NOCDD</name>